<keyword evidence="3" id="KW-1015">Disulfide bond</keyword>
<keyword evidence="2 5" id="KW-0732">Signal</keyword>
<feature type="chain" id="PRO_5004808035" description="Bifunctional inhibitor/plant lipid transfer protein/seed storage helical domain-containing protein" evidence="5">
    <location>
        <begin position="25"/>
        <end position="172"/>
    </location>
</feature>
<dbReference type="HOGENOM" id="CLU_089796_3_0_1"/>
<dbReference type="InterPro" id="IPR043325">
    <property type="entry name" value="LTSS"/>
</dbReference>
<evidence type="ECO:0000259" key="6">
    <source>
        <dbReference type="SMART" id="SM00499"/>
    </source>
</evidence>
<dbReference type="InterPro" id="IPR016140">
    <property type="entry name" value="Bifunc_inhib/LTP/seed_store"/>
</dbReference>
<dbReference type="Proteomes" id="UP000017836">
    <property type="component" value="Unassembled WGS sequence"/>
</dbReference>
<proteinExistence type="inferred from homology"/>
<evidence type="ECO:0000313" key="8">
    <source>
        <dbReference type="Proteomes" id="UP000017836"/>
    </source>
</evidence>
<feature type="domain" description="Bifunctional inhibitor/plant lipid transfer protein/seed storage helical" evidence="6">
    <location>
        <begin position="29"/>
        <end position="107"/>
    </location>
</feature>
<evidence type="ECO:0000256" key="5">
    <source>
        <dbReference type="SAM" id="SignalP"/>
    </source>
</evidence>
<name>W1P203_AMBTC</name>
<comment type="similarity">
    <text evidence="1">Belongs to the plant LTP family.</text>
</comment>
<keyword evidence="8" id="KW-1185">Reference proteome</keyword>
<dbReference type="InterPro" id="IPR036312">
    <property type="entry name" value="Bifun_inhib/LTP/seed_sf"/>
</dbReference>
<reference evidence="8" key="1">
    <citation type="journal article" date="2013" name="Science">
        <title>The Amborella genome and the evolution of flowering plants.</title>
        <authorList>
            <consortium name="Amborella Genome Project"/>
        </authorList>
    </citation>
    <scope>NUCLEOTIDE SEQUENCE [LARGE SCALE GENOMIC DNA]</scope>
</reference>
<evidence type="ECO:0000256" key="1">
    <source>
        <dbReference type="ARBA" id="ARBA00009748"/>
    </source>
</evidence>
<evidence type="ECO:0000256" key="3">
    <source>
        <dbReference type="ARBA" id="ARBA00023157"/>
    </source>
</evidence>
<dbReference type="GO" id="GO:0008289">
    <property type="term" value="F:lipid binding"/>
    <property type="evidence" value="ECO:0007669"/>
    <property type="project" value="InterPro"/>
</dbReference>
<dbReference type="OrthoDB" id="664243at2759"/>
<evidence type="ECO:0000256" key="2">
    <source>
        <dbReference type="ARBA" id="ARBA00022729"/>
    </source>
</evidence>
<keyword evidence="4" id="KW-0325">Glycoprotein</keyword>
<accession>W1P203</accession>
<sequence length="172" mass="17847">MASTSISCAGLFVGLLLMASAGTADQAECATRVLMLAPCLPYVQGMFPSPARACCDGLARLNNEDPKCICVLLQEGSSMMAGFPAVNQTLALNLPILCQLHVDISRCPELLGAAQNGTQGQSAAVSPTGALPPFAMSTPIRHAPPSSSSQIQATSWTLIFTAGAYMLLELMS</sequence>
<dbReference type="Pfam" id="PF14368">
    <property type="entry name" value="LTP_2"/>
    <property type="match status" value="1"/>
</dbReference>
<dbReference type="GO" id="GO:0006869">
    <property type="term" value="P:lipid transport"/>
    <property type="evidence" value="ECO:0007669"/>
    <property type="project" value="InterPro"/>
</dbReference>
<dbReference type="SMART" id="SM00499">
    <property type="entry name" value="AAI"/>
    <property type="match status" value="1"/>
</dbReference>
<gene>
    <name evidence="7" type="ORF">AMTR_s00002p00104040</name>
</gene>
<feature type="signal peptide" evidence="5">
    <location>
        <begin position="1"/>
        <end position="24"/>
    </location>
</feature>
<dbReference type="Gramene" id="ERN00985">
    <property type="protein sequence ID" value="ERN00985"/>
    <property type="gene ID" value="AMTR_s00002p00104040"/>
</dbReference>
<dbReference type="PANTHER" id="PTHR33044">
    <property type="entry name" value="BIFUNCTIONAL INHIBITOR/LIPID-TRANSFER PROTEIN/SEED STORAGE 2S ALBUMIN SUPERFAMILY PROTEIN-RELATED"/>
    <property type="match status" value="1"/>
</dbReference>
<dbReference type="Gene3D" id="1.10.110.10">
    <property type="entry name" value="Plant lipid-transfer and hydrophobic proteins"/>
    <property type="match status" value="1"/>
</dbReference>
<dbReference type="CDD" id="cd00010">
    <property type="entry name" value="AAI_LTSS"/>
    <property type="match status" value="1"/>
</dbReference>
<dbReference type="InterPro" id="IPR000528">
    <property type="entry name" value="Plant_nsLTP"/>
</dbReference>
<dbReference type="OMA" id="IAQCTTR"/>
<dbReference type="EMBL" id="KI394767">
    <property type="protein sequence ID" value="ERN00985.1"/>
    <property type="molecule type" value="Genomic_DNA"/>
</dbReference>
<dbReference type="PRINTS" id="PR00382">
    <property type="entry name" value="LIPIDTRNSFER"/>
</dbReference>
<dbReference type="SUPFAM" id="SSF47699">
    <property type="entry name" value="Bifunctional inhibitor/lipid-transfer protein/seed storage 2S albumin"/>
    <property type="match status" value="1"/>
</dbReference>
<organism evidence="7 8">
    <name type="scientific">Amborella trichopoda</name>
    <dbReference type="NCBI Taxonomy" id="13333"/>
    <lineage>
        <taxon>Eukaryota</taxon>
        <taxon>Viridiplantae</taxon>
        <taxon>Streptophyta</taxon>
        <taxon>Embryophyta</taxon>
        <taxon>Tracheophyta</taxon>
        <taxon>Spermatophyta</taxon>
        <taxon>Magnoliopsida</taxon>
        <taxon>Amborellales</taxon>
        <taxon>Amborellaceae</taxon>
        <taxon>Amborella</taxon>
    </lineage>
</organism>
<dbReference type="AlphaFoldDB" id="W1P203"/>
<protein>
    <recommendedName>
        <fullName evidence="6">Bifunctional inhibitor/plant lipid transfer protein/seed storage helical domain-containing protein</fullName>
    </recommendedName>
</protein>
<evidence type="ECO:0000256" key="4">
    <source>
        <dbReference type="ARBA" id="ARBA00023180"/>
    </source>
</evidence>
<dbReference type="KEGG" id="atr:18429060"/>
<evidence type="ECO:0000313" key="7">
    <source>
        <dbReference type="EMBL" id="ERN00985.1"/>
    </source>
</evidence>